<dbReference type="Proteomes" id="UP000643279">
    <property type="component" value="Unassembled WGS sequence"/>
</dbReference>
<reference evidence="3" key="1">
    <citation type="journal article" date="2019" name="Int. J. Syst. Evol. Microbiol.">
        <title>The Global Catalogue of Microorganisms (GCM) 10K type strain sequencing project: providing services to taxonomists for standard genome sequencing and annotation.</title>
        <authorList>
            <consortium name="The Broad Institute Genomics Platform"/>
            <consortium name="The Broad Institute Genome Sequencing Center for Infectious Disease"/>
            <person name="Wu L."/>
            <person name="Ma J."/>
        </authorList>
    </citation>
    <scope>NUCLEOTIDE SEQUENCE [LARGE SCALE GENOMIC DNA]</scope>
    <source>
        <strain evidence="3">CGMCC 1.12778</strain>
    </source>
</reference>
<organism evidence="2 3">
    <name type="scientific">Arthrobacter liuii</name>
    <dbReference type="NCBI Taxonomy" id="1476996"/>
    <lineage>
        <taxon>Bacteria</taxon>
        <taxon>Bacillati</taxon>
        <taxon>Actinomycetota</taxon>
        <taxon>Actinomycetes</taxon>
        <taxon>Micrococcales</taxon>
        <taxon>Micrococcaceae</taxon>
        <taxon>Arthrobacter</taxon>
    </lineage>
</organism>
<sequence>MRHWKYFLECRGSLFLEGATKGVHYDAESLAIRQCRRAGPRPPRLRHRWPDGPPTAGYQGSTGTQRRTEKDVRRPVRARVDPRVGNPQGSRGQGGTQGGADKAGTDCERDG</sequence>
<protein>
    <submittedName>
        <fullName evidence="2">Uncharacterized protein</fullName>
    </submittedName>
</protein>
<name>A0ABQ2AX73_9MICC</name>
<dbReference type="EMBL" id="BMFW01000015">
    <property type="protein sequence ID" value="GGH98095.1"/>
    <property type="molecule type" value="Genomic_DNA"/>
</dbReference>
<feature type="region of interest" description="Disordered" evidence="1">
    <location>
        <begin position="36"/>
        <end position="111"/>
    </location>
</feature>
<comment type="caution">
    <text evidence="2">The sequence shown here is derived from an EMBL/GenBank/DDBJ whole genome shotgun (WGS) entry which is preliminary data.</text>
</comment>
<feature type="compositionally biased region" description="Basic residues" evidence="1">
    <location>
        <begin position="36"/>
        <end position="47"/>
    </location>
</feature>
<gene>
    <name evidence="2" type="ORF">GCM10007170_29850</name>
</gene>
<keyword evidence="3" id="KW-1185">Reference proteome</keyword>
<evidence type="ECO:0000313" key="3">
    <source>
        <dbReference type="Proteomes" id="UP000643279"/>
    </source>
</evidence>
<accession>A0ABQ2AX73</accession>
<feature type="compositionally biased region" description="Basic and acidic residues" evidence="1">
    <location>
        <begin position="66"/>
        <end position="82"/>
    </location>
</feature>
<evidence type="ECO:0000313" key="2">
    <source>
        <dbReference type="EMBL" id="GGH98095.1"/>
    </source>
</evidence>
<evidence type="ECO:0000256" key="1">
    <source>
        <dbReference type="SAM" id="MobiDB-lite"/>
    </source>
</evidence>
<proteinExistence type="predicted"/>